<reference evidence="8" key="1">
    <citation type="submission" date="2023-08" db="EMBL/GenBank/DDBJ databases">
        <authorList>
            <person name="Chen Y."/>
            <person name="Shah S."/>
            <person name="Dougan E. K."/>
            <person name="Thang M."/>
            <person name="Chan C."/>
        </authorList>
    </citation>
    <scope>NUCLEOTIDE SEQUENCE</scope>
</reference>
<dbReference type="Gene3D" id="1.10.287.70">
    <property type="match status" value="1"/>
</dbReference>
<dbReference type="Gene3D" id="1.20.120.350">
    <property type="entry name" value="Voltage-gated potassium channels. Chain C"/>
    <property type="match status" value="1"/>
</dbReference>
<proteinExistence type="predicted"/>
<feature type="domain" description="EF-hand" evidence="7">
    <location>
        <begin position="422"/>
        <end position="457"/>
    </location>
</feature>
<dbReference type="SUPFAM" id="SSF47473">
    <property type="entry name" value="EF-hand"/>
    <property type="match status" value="1"/>
</dbReference>
<keyword evidence="3" id="KW-0106">Calcium</keyword>
<protein>
    <recommendedName>
        <fullName evidence="7">EF-hand domain-containing protein</fullName>
    </recommendedName>
</protein>
<dbReference type="InterPro" id="IPR002048">
    <property type="entry name" value="EF_hand_dom"/>
</dbReference>
<dbReference type="AlphaFoldDB" id="A0AA36ITW7"/>
<dbReference type="Pfam" id="PF00520">
    <property type="entry name" value="Ion_trans"/>
    <property type="match status" value="1"/>
</dbReference>
<evidence type="ECO:0000256" key="6">
    <source>
        <dbReference type="SAM" id="Phobius"/>
    </source>
</evidence>
<dbReference type="SUPFAM" id="SSF81324">
    <property type="entry name" value="Voltage-gated potassium channels"/>
    <property type="match status" value="1"/>
</dbReference>
<dbReference type="CDD" id="cd00051">
    <property type="entry name" value="EFh"/>
    <property type="match status" value="1"/>
</dbReference>
<accession>A0AA36ITW7</accession>
<keyword evidence="4 6" id="KW-1133">Transmembrane helix</keyword>
<dbReference type="GO" id="GO:0005248">
    <property type="term" value="F:voltage-gated sodium channel activity"/>
    <property type="evidence" value="ECO:0007669"/>
    <property type="project" value="TreeGrafter"/>
</dbReference>
<dbReference type="Pfam" id="PF13202">
    <property type="entry name" value="EF-hand_5"/>
    <property type="match status" value="1"/>
</dbReference>
<comment type="caution">
    <text evidence="8">The sequence shown here is derived from an EMBL/GenBank/DDBJ whole genome shotgun (WGS) entry which is preliminary data.</text>
</comment>
<keyword evidence="9" id="KW-1185">Reference proteome</keyword>
<evidence type="ECO:0000256" key="4">
    <source>
        <dbReference type="ARBA" id="ARBA00022989"/>
    </source>
</evidence>
<comment type="subcellular location">
    <subcellularLocation>
        <location evidence="1">Membrane</location>
        <topology evidence="1">Multi-pass membrane protein</topology>
    </subcellularLocation>
</comment>
<keyword evidence="5 6" id="KW-0472">Membrane</keyword>
<feature type="transmembrane region" description="Helical" evidence="6">
    <location>
        <begin position="302"/>
        <end position="323"/>
    </location>
</feature>
<organism evidence="8 9">
    <name type="scientific">Effrenium voratum</name>
    <dbReference type="NCBI Taxonomy" id="2562239"/>
    <lineage>
        <taxon>Eukaryota</taxon>
        <taxon>Sar</taxon>
        <taxon>Alveolata</taxon>
        <taxon>Dinophyceae</taxon>
        <taxon>Suessiales</taxon>
        <taxon>Symbiodiniaceae</taxon>
        <taxon>Effrenium</taxon>
    </lineage>
</organism>
<dbReference type="SMART" id="SM00054">
    <property type="entry name" value="EFh"/>
    <property type="match status" value="2"/>
</dbReference>
<dbReference type="PANTHER" id="PTHR10037:SF62">
    <property type="entry name" value="SODIUM CHANNEL PROTEIN 60E"/>
    <property type="match status" value="1"/>
</dbReference>
<dbReference type="InterPro" id="IPR027359">
    <property type="entry name" value="Volt_channel_dom_sf"/>
</dbReference>
<feature type="domain" description="EF-hand" evidence="7">
    <location>
        <begin position="381"/>
        <end position="416"/>
    </location>
</feature>
<dbReference type="InterPro" id="IPR011992">
    <property type="entry name" value="EF-hand-dom_pair"/>
</dbReference>
<sequence length="485" mass="54968">MDVNEALEELQRQQKASQEGIRMLKGQHEQWQSAVEALLIRVESFGGPQSVHVQPCPAVGDVLELSSMHTSERSESITKLPIDSTSKSWLRNSTLQKFEASKGALRKMVMEIVEDDLLESKEQQEESFWICRQAEALVGSRWFENVIGLVILVNMITIGVEAELSLGNNVPEWLQQLERAFLAIYTLEIILRLLAEGWGAFCTAWFLLDFFLVSEGIEKVLVVRGLRLLRLVRALRVVEHFRVVWQLVYALLSAGQTMLSTTALVTFMLYIFGCMAVELITKDDVLKSQPATTAIVEQYFYSLPRAILTLLQFVTLDSIAQVYTPLILERPYLAMYFFSILIFVSIGLMNLVTAVIIEGALDQAAKKHEEERILMKQKVKQSLPSLLETFLAIDVDGSGLITKEELANMPLDMLPPNFLKNLPIDSMMDLFEVLDVDDSNSVSQAEFVEGLLNLAMLDTPIWNIQSLKLLRRISDLTKDLWDPWH</sequence>
<feature type="transmembrane region" description="Helical" evidence="6">
    <location>
        <begin position="335"/>
        <end position="357"/>
    </location>
</feature>
<dbReference type="Gene3D" id="1.10.238.10">
    <property type="entry name" value="EF-hand"/>
    <property type="match status" value="1"/>
</dbReference>
<dbReference type="PROSITE" id="PS50222">
    <property type="entry name" value="EF_HAND_2"/>
    <property type="match status" value="2"/>
</dbReference>
<feature type="transmembrane region" description="Helical" evidence="6">
    <location>
        <begin position="258"/>
        <end position="281"/>
    </location>
</feature>
<dbReference type="EMBL" id="CAUJNA010002591">
    <property type="protein sequence ID" value="CAJ1393566.1"/>
    <property type="molecule type" value="Genomic_DNA"/>
</dbReference>
<dbReference type="PANTHER" id="PTHR10037">
    <property type="entry name" value="VOLTAGE-GATED CATION CHANNEL CALCIUM AND SODIUM"/>
    <property type="match status" value="1"/>
</dbReference>
<evidence type="ECO:0000256" key="3">
    <source>
        <dbReference type="ARBA" id="ARBA00022837"/>
    </source>
</evidence>
<keyword evidence="2 6" id="KW-0812">Transmembrane</keyword>
<dbReference type="InterPro" id="IPR043203">
    <property type="entry name" value="VGCC_Ca_Na"/>
</dbReference>
<evidence type="ECO:0000256" key="1">
    <source>
        <dbReference type="ARBA" id="ARBA00004141"/>
    </source>
</evidence>
<evidence type="ECO:0000313" key="8">
    <source>
        <dbReference type="EMBL" id="CAJ1393566.1"/>
    </source>
</evidence>
<dbReference type="GO" id="GO:0001518">
    <property type="term" value="C:voltage-gated sodium channel complex"/>
    <property type="evidence" value="ECO:0007669"/>
    <property type="project" value="TreeGrafter"/>
</dbReference>
<name>A0AA36ITW7_9DINO</name>
<dbReference type="Proteomes" id="UP001178507">
    <property type="component" value="Unassembled WGS sequence"/>
</dbReference>
<evidence type="ECO:0000256" key="5">
    <source>
        <dbReference type="ARBA" id="ARBA00023136"/>
    </source>
</evidence>
<dbReference type="InterPro" id="IPR005821">
    <property type="entry name" value="Ion_trans_dom"/>
</dbReference>
<dbReference type="GO" id="GO:0005509">
    <property type="term" value="F:calcium ion binding"/>
    <property type="evidence" value="ECO:0007669"/>
    <property type="project" value="InterPro"/>
</dbReference>
<dbReference type="InterPro" id="IPR018247">
    <property type="entry name" value="EF_Hand_1_Ca_BS"/>
</dbReference>
<evidence type="ECO:0000259" key="7">
    <source>
        <dbReference type="PROSITE" id="PS50222"/>
    </source>
</evidence>
<gene>
    <name evidence="8" type="ORF">EVOR1521_LOCUS18400</name>
</gene>
<dbReference type="PROSITE" id="PS00018">
    <property type="entry name" value="EF_HAND_1"/>
    <property type="match status" value="2"/>
</dbReference>
<evidence type="ECO:0000313" key="9">
    <source>
        <dbReference type="Proteomes" id="UP001178507"/>
    </source>
</evidence>
<evidence type="ECO:0000256" key="2">
    <source>
        <dbReference type="ARBA" id="ARBA00022692"/>
    </source>
</evidence>